<sequence length="548" mass="59722">MTREGNPVRELDDLAARFWAWRARQQPRSRDDIPRLDRPRGWLPETDPDLAGRRYEELQAFRAELGRIRPDADAVPDRVDHRLLRSAIARVTWESDTLRVRSVPRFWTDQAIGPVFDALLRPGVDEARVTEVVRLLRAVPATLGHAPAALAGAAREFAELALGELDGIRGRLDACTDALAAIAPAAAADLRSAAGEAAGALEAHASWLAAALTGLAPAAPVGPERYEWFLREVACVPLTIGEIDAIGRREYDRAVWLELVHRHRNRNVPEPPLPATAAGQCAAEDAAEASVRAFYEREDLLSQPAGLGRYLVLPMPAYLEPLRFLGMTDELTGPGRLDENGVAYVPEPGPHLPYFYAANARDPRAGIIHEGVHYQQLALSWRNPRPVRRHYYDSGANEGIAFYNEELMLAAGLLDDAPHTRAAVCNFMRLRALRVTVDVGLATGALSIADAAAELTGRVPMDAETAAEEAAFFAESPGQALTYQIGKSQLIALLADAARVRGAGLDGTGFDLRELHDAIWVNGNVPIALLRWELLGLTDELPAIGVDD</sequence>
<comment type="caution">
    <text evidence="1">The sequence shown here is derived from an EMBL/GenBank/DDBJ whole genome shotgun (WGS) entry which is preliminary data.</text>
</comment>
<protein>
    <submittedName>
        <fullName evidence="1">DUF885 family protein</fullName>
    </submittedName>
</protein>
<dbReference type="AlphaFoldDB" id="A0A6P2C1A5"/>
<dbReference type="InterPro" id="IPR010281">
    <property type="entry name" value="DUF885"/>
</dbReference>
<dbReference type="OrthoDB" id="7207122at2"/>
<evidence type="ECO:0000313" key="2">
    <source>
        <dbReference type="Proteomes" id="UP000460272"/>
    </source>
</evidence>
<gene>
    <name evidence="1" type="ORF">EAS64_11285</name>
</gene>
<proteinExistence type="predicted"/>
<dbReference type="Proteomes" id="UP000460272">
    <property type="component" value="Unassembled WGS sequence"/>
</dbReference>
<dbReference type="EMBL" id="RPFW01000002">
    <property type="protein sequence ID" value="TVZ05172.1"/>
    <property type="molecule type" value="Genomic_DNA"/>
</dbReference>
<dbReference type="Pfam" id="PF05960">
    <property type="entry name" value="DUF885"/>
    <property type="match status" value="1"/>
</dbReference>
<accession>A0A6P2C1A5</accession>
<evidence type="ECO:0000313" key="1">
    <source>
        <dbReference type="EMBL" id="TVZ05172.1"/>
    </source>
</evidence>
<keyword evidence="2" id="KW-1185">Reference proteome</keyword>
<reference evidence="1 2" key="1">
    <citation type="submission" date="2018-11" db="EMBL/GenBank/DDBJ databases">
        <title>Trebonia kvetii gen.nov., sp.nov., a novel acidophilic actinobacterium, and proposal of the new actinobacterial family Treboniaceae fam. nov.</title>
        <authorList>
            <person name="Rapoport D."/>
            <person name="Sagova-Mareckova M."/>
            <person name="Sedlacek I."/>
            <person name="Provaznik J."/>
            <person name="Kralova S."/>
            <person name="Pavlinic D."/>
            <person name="Benes V."/>
            <person name="Kopecky J."/>
        </authorList>
    </citation>
    <scope>NUCLEOTIDE SEQUENCE [LARGE SCALE GENOMIC DNA]</scope>
    <source>
        <strain evidence="1 2">15Tr583</strain>
    </source>
</reference>
<name>A0A6P2C1A5_9ACTN</name>
<organism evidence="1 2">
    <name type="scientific">Trebonia kvetii</name>
    <dbReference type="NCBI Taxonomy" id="2480626"/>
    <lineage>
        <taxon>Bacteria</taxon>
        <taxon>Bacillati</taxon>
        <taxon>Actinomycetota</taxon>
        <taxon>Actinomycetes</taxon>
        <taxon>Streptosporangiales</taxon>
        <taxon>Treboniaceae</taxon>
        <taxon>Trebonia</taxon>
    </lineage>
</organism>